<evidence type="ECO:0000313" key="1">
    <source>
        <dbReference type="EMBL" id="KAJ1676811.1"/>
    </source>
</evidence>
<accession>A0ACC1HN97</accession>
<dbReference type="EMBL" id="JAMZIH010003460">
    <property type="protein sequence ID" value="KAJ1676811.1"/>
    <property type="molecule type" value="Genomic_DNA"/>
</dbReference>
<organism evidence="1 2">
    <name type="scientific">Spiromyces aspiralis</name>
    <dbReference type="NCBI Taxonomy" id="68401"/>
    <lineage>
        <taxon>Eukaryota</taxon>
        <taxon>Fungi</taxon>
        <taxon>Fungi incertae sedis</taxon>
        <taxon>Zoopagomycota</taxon>
        <taxon>Kickxellomycotina</taxon>
        <taxon>Kickxellomycetes</taxon>
        <taxon>Kickxellales</taxon>
        <taxon>Kickxellaceae</taxon>
        <taxon>Spiromyces</taxon>
    </lineage>
</organism>
<comment type="caution">
    <text evidence="1">The sequence shown here is derived from an EMBL/GenBank/DDBJ whole genome shotgun (WGS) entry which is preliminary data.</text>
</comment>
<gene>
    <name evidence="1" type="ORF">EV182_007460</name>
</gene>
<sequence>MLLLPYDSCKDQWLRIVDSEVTKNRAVGVLLVIFRSDASEVAPEVKVGPDELSVPAWVVNGIVGAYITEGLNYEHKDRASRNSSITSTGNVWVEVERSKKLAITRKSFFFKAMIGIGIMGTLCFVLGKSPLYPQRRARDISTSLVSFVATAVKGTSDVWRDMTTTTTTTRVSGPGLSPRTATGALAPTSTTANAEYSTSTSWPKSPCVVSPTASIWARKTPNTLPSRPPRLPRAPF</sequence>
<feature type="non-terminal residue" evidence="1">
    <location>
        <position position="236"/>
    </location>
</feature>
<protein>
    <submittedName>
        <fullName evidence="1">Uncharacterized protein</fullName>
    </submittedName>
</protein>
<keyword evidence="2" id="KW-1185">Reference proteome</keyword>
<proteinExistence type="predicted"/>
<reference evidence="1" key="1">
    <citation type="submission" date="2022-06" db="EMBL/GenBank/DDBJ databases">
        <title>Phylogenomic reconstructions and comparative analyses of Kickxellomycotina fungi.</title>
        <authorList>
            <person name="Reynolds N.K."/>
            <person name="Stajich J.E."/>
            <person name="Barry K."/>
            <person name="Grigoriev I.V."/>
            <person name="Crous P."/>
            <person name="Smith M.E."/>
        </authorList>
    </citation>
    <scope>NUCLEOTIDE SEQUENCE</scope>
    <source>
        <strain evidence="1">RSA 2271</strain>
    </source>
</reference>
<evidence type="ECO:0000313" key="2">
    <source>
        <dbReference type="Proteomes" id="UP001145114"/>
    </source>
</evidence>
<name>A0ACC1HN97_9FUNG</name>
<dbReference type="Proteomes" id="UP001145114">
    <property type="component" value="Unassembled WGS sequence"/>
</dbReference>